<dbReference type="VEuPathDB" id="AmoebaDB:NAEGRDRAFT_61403"/>
<dbReference type="PROSITE" id="PS50048">
    <property type="entry name" value="ZN2_CY6_FUNGAL_2"/>
    <property type="match status" value="1"/>
</dbReference>
<dbReference type="SUPFAM" id="SSF57701">
    <property type="entry name" value="Zn2/Cys6 DNA-binding domain"/>
    <property type="match status" value="1"/>
</dbReference>
<dbReference type="AlphaFoldDB" id="D2UYA4"/>
<dbReference type="InParanoid" id="D2UYA4"/>
<dbReference type="Pfam" id="PF00172">
    <property type="entry name" value="Zn_clus"/>
    <property type="match status" value="1"/>
</dbReference>
<dbReference type="Gene3D" id="4.10.240.10">
    <property type="entry name" value="Zn(2)-C6 fungal-type DNA-binding domain"/>
    <property type="match status" value="1"/>
</dbReference>
<dbReference type="InterPro" id="IPR001138">
    <property type="entry name" value="Zn2Cys6_DnaBD"/>
</dbReference>
<dbReference type="GeneID" id="8849816"/>
<feature type="domain" description="Zn(2)-C6 fungal-type" evidence="1">
    <location>
        <begin position="18"/>
        <end position="48"/>
    </location>
</feature>
<dbReference type="CDD" id="cd00067">
    <property type="entry name" value="GAL4"/>
    <property type="match status" value="1"/>
</dbReference>
<organism evidence="3">
    <name type="scientific">Naegleria gruberi</name>
    <name type="common">Amoeba</name>
    <dbReference type="NCBI Taxonomy" id="5762"/>
    <lineage>
        <taxon>Eukaryota</taxon>
        <taxon>Discoba</taxon>
        <taxon>Heterolobosea</taxon>
        <taxon>Tetramitia</taxon>
        <taxon>Eutetramitia</taxon>
        <taxon>Vahlkampfiidae</taxon>
        <taxon>Naegleria</taxon>
    </lineage>
</organism>
<dbReference type="GO" id="GO:0008270">
    <property type="term" value="F:zinc ion binding"/>
    <property type="evidence" value="ECO:0007669"/>
    <property type="project" value="InterPro"/>
</dbReference>
<dbReference type="RefSeq" id="XP_002683181.1">
    <property type="nucleotide sequence ID" value="XM_002683135.1"/>
</dbReference>
<accession>D2UYA4</accession>
<proteinExistence type="predicted"/>
<dbReference type="GO" id="GO:0000981">
    <property type="term" value="F:DNA-binding transcription factor activity, RNA polymerase II-specific"/>
    <property type="evidence" value="ECO:0007669"/>
    <property type="project" value="InterPro"/>
</dbReference>
<dbReference type="Proteomes" id="UP000006671">
    <property type="component" value="Unassembled WGS sequence"/>
</dbReference>
<name>D2UYA4_NAEGR</name>
<dbReference type="KEGG" id="ngr:NAEGRDRAFT_61403"/>
<evidence type="ECO:0000313" key="3">
    <source>
        <dbReference type="Proteomes" id="UP000006671"/>
    </source>
</evidence>
<protein>
    <submittedName>
        <fullName evidence="2">Predicted protein</fullName>
    </submittedName>
</protein>
<sequence length="497" mass="58188">MYNPPEDTSSEQQFHPISCKNCKRLHKTCNKRYPTCSGCEWRNIRCEYEKPKRVTNKKKTKSEVTSIQWIANTEQKTSDNMDPLSDWIEIRKYIDQYFTILHEIKFIEKEELELYMLRSDNSAQLPNFKQIRALFYCIVAHLTQILALECADDSLNRAVEAVREFFNEYSNFYVACSYGLLALVEVGYGRVKNARFYLKFVDFYMDELAKEDRNNYYVVNLQKLQIVVCVDAKFDSSVSCVVRDWFYILGKYIGIELPKEWKDFIVQEIDENNYILFIQMLQALIQIGKLNLKDEKTVRFYNETADMLYHGIRIRILTEMNKSPELVEESALKIVHLTESDMFSVSPGFLSNSIAASAKVILHIVRLIEMGHRKNCDEFSIHGPINYFQILSKIYRGLQIMGKRFRKVFLLQGSTIKEIEIILNQYSLNSPLTRVDMNNISSENSGPSITEFFQIISANKDTSEYERMQYERNVFNILQHIQLPNSKPTSNYPPMGL</sequence>
<dbReference type="PROSITE" id="PS00463">
    <property type="entry name" value="ZN2_CY6_FUNGAL_1"/>
    <property type="match status" value="1"/>
</dbReference>
<evidence type="ECO:0000313" key="2">
    <source>
        <dbReference type="EMBL" id="EFC50437.1"/>
    </source>
</evidence>
<evidence type="ECO:0000259" key="1">
    <source>
        <dbReference type="PROSITE" id="PS50048"/>
    </source>
</evidence>
<dbReference type="EMBL" id="GG738845">
    <property type="protein sequence ID" value="EFC50437.1"/>
    <property type="molecule type" value="Genomic_DNA"/>
</dbReference>
<reference evidence="2 3" key="1">
    <citation type="journal article" date="2010" name="Cell">
        <title>The genome of Naegleria gruberi illuminates early eukaryotic versatility.</title>
        <authorList>
            <person name="Fritz-Laylin L.K."/>
            <person name="Prochnik S.E."/>
            <person name="Ginger M.L."/>
            <person name="Dacks J.B."/>
            <person name="Carpenter M.L."/>
            <person name="Field M.C."/>
            <person name="Kuo A."/>
            <person name="Paredez A."/>
            <person name="Chapman J."/>
            <person name="Pham J."/>
            <person name="Shu S."/>
            <person name="Neupane R."/>
            <person name="Cipriano M."/>
            <person name="Mancuso J."/>
            <person name="Tu H."/>
            <person name="Salamov A."/>
            <person name="Lindquist E."/>
            <person name="Shapiro H."/>
            <person name="Lucas S."/>
            <person name="Grigoriev I.V."/>
            <person name="Cande W.Z."/>
            <person name="Fulton C."/>
            <person name="Rokhsar D.S."/>
            <person name="Dawson S.C."/>
        </authorList>
    </citation>
    <scope>NUCLEOTIDE SEQUENCE [LARGE SCALE GENOMIC DNA]</scope>
    <source>
        <strain evidence="2 3">NEG-M</strain>
    </source>
</reference>
<keyword evidence="3" id="KW-1185">Reference proteome</keyword>
<dbReference type="InterPro" id="IPR036864">
    <property type="entry name" value="Zn2-C6_fun-type_DNA-bd_sf"/>
</dbReference>
<gene>
    <name evidence="2" type="ORF">NAEGRDRAFT_61403</name>
</gene>